<gene>
    <name evidence="2" type="ORF">ALC53_08539</name>
</gene>
<accession>A0A151I2R1</accession>
<dbReference type="EMBL" id="KQ976543">
    <property type="protein sequence ID" value="KYM80975.1"/>
    <property type="molecule type" value="Genomic_DNA"/>
</dbReference>
<proteinExistence type="predicted"/>
<evidence type="ECO:0000313" key="3">
    <source>
        <dbReference type="Proteomes" id="UP000078540"/>
    </source>
</evidence>
<sequence>MTATTVAVAMLDGGGDGGGDCGGGGGRAGCGRLDKQETIGSITSGDESSVFLSVFLDLQCHATKQHETAKLALPSPWMCSRFLAGGKRMCRGRINGIWRTHEEDERPSGFELTYVFDFPTIDQLNELSIFVSNFIVFDVQISSILSIYTKSRKYLRSNYTKALRRKFGVNRVIDKIRREFSSREKRGNREESSYRTPRTSREKSTPRSILRVPQSTRCNYAPGDDVTRSYTRRPRNDEAIQSGDEKNGVMNCFSRQRRVFSGASGVHPRSMPNDRKRRCALVSGVGPTLPTEVVAEELADPKHVQP</sequence>
<organism evidence="2 3">
    <name type="scientific">Atta colombica</name>
    <dbReference type="NCBI Taxonomy" id="520822"/>
    <lineage>
        <taxon>Eukaryota</taxon>
        <taxon>Metazoa</taxon>
        <taxon>Ecdysozoa</taxon>
        <taxon>Arthropoda</taxon>
        <taxon>Hexapoda</taxon>
        <taxon>Insecta</taxon>
        <taxon>Pterygota</taxon>
        <taxon>Neoptera</taxon>
        <taxon>Endopterygota</taxon>
        <taxon>Hymenoptera</taxon>
        <taxon>Apocrita</taxon>
        <taxon>Aculeata</taxon>
        <taxon>Formicoidea</taxon>
        <taxon>Formicidae</taxon>
        <taxon>Myrmicinae</taxon>
        <taxon>Atta</taxon>
    </lineage>
</organism>
<dbReference type="AlphaFoldDB" id="A0A151I2R1"/>
<reference evidence="2 3" key="1">
    <citation type="submission" date="2015-09" db="EMBL/GenBank/DDBJ databases">
        <title>Atta colombica WGS genome.</title>
        <authorList>
            <person name="Nygaard S."/>
            <person name="Hu H."/>
            <person name="Boomsma J."/>
            <person name="Zhang G."/>
        </authorList>
    </citation>
    <scope>NUCLEOTIDE SEQUENCE [LARGE SCALE GENOMIC DNA]</scope>
    <source>
        <strain evidence="2">Treedump-2</strain>
        <tissue evidence="2">Whole body</tissue>
    </source>
</reference>
<evidence type="ECO:0000256" key="1">
    <source>
        <dbReference type="SAM" id="MobiDB-lite"/>
    </source>
</evidence>
<dbReference type="Proteomes" id="UP000078540">
    <property type="component" value="Unassembled WGS sequence"/>
</dbReference>
<protein>
    <submittedName>
        <fullName evidence="2">Uncharacterized protein</fullName>
    </submittedName>
</protein>
<evidence type="ECO:0000313" key="2">
    <source>
        <dbReference type="EMBL" id="KYM80975.1"/>
    </source>
</evidence>
<keyword evidence="3" id="KW-1185">Reference proteome</keyword>
<feature type="region of interest" description="Disordered" evidence="1">
    <location>
        <begin position="181"/>
        <end position="245"/>
    </location>
</feature>
<feature type="compositionally biased region" description="Basic and acidic residues" evidence="1">
    <location>
        <begin position="234"/>
        <end position="245"/>
    </location>
</feature>
<name>A0A151I2R1_9HYME</name>
<feature type="compositionally biased region" description="Basic and acidic residues" evidence="1">
    <location>
        <begin position="181"/>
        <end position="205"/>
    </location>
</feature>